<evidence type="ECO:0000313" key="1">
    <source>
        <dbReference type="EMBL" id="EKC70374.1"/>
    </source>
</evidence>
<feature type="non-terminal residue" evidence="1">
    <location>
        <position position="43"/>
    </location>
</feature>
<comment type="caution">
    <text evidence="1">The sequence shown here is derived from an EMBL/GenBank/DDBJ whole genome shotgun (WGS) entry which is preliminary data.</text>
</comment>
<accession>K1TS01</accession>
<gene>
    <name evidence="1" type="ORF">LEA_07817</name>
</gene>
<dbReference type="EMBL" id="AJWY01005167">
    <property type="protein sequence ID" value="EKC70374.1"/>
    <property type="molecule type" value="Genomic_DNA"/>
</dbReference>
<dbReference type="AlphaFoldDB" id="K1TS01"/>
<evidence type="ECO:0008006" key="2">
    <source>
        <dbReference type="Google" id="ProtNLM"/>
    </source>
</evidence>
<protein>
    <recommendedName>
        <fullName evidence="2">Anti-sigma factor</fullName>
    </recommendedName>
</protein>
<reference evidence="1" key="1">
    <citation type="journal article" date="2013" name="Environ. Microbiol.">
        <title>Microbiota from the distal guts of lean and obese adolescents exhibit partial functional redundancy besides clear differences in community structure.</title>
        <authorList>
            <person name="Ferrer M."/>
            <person name="Ruiz A."/>
            <person name="Lanza F."/>
            <person name="Haange S.B."/>
            <person name="Oberbach A."/>
            <person name="Till H."/>
            <person name="Bargiela R."/>
            <person name="Campoy C."/>
            <person name="Segura M.T."/>
            <person name="Richter M."/>
            <person name="von Bergen M."/>
            <person name="Seifert J."/>
            <person name="Suarez A."/>
        </authorList>
    </citation>
    <scope>NUCLEOTIDE SEQUENCE</scope>
</reference>
<sequence>MNKLNEEILAKFLMGECTEDELREVNAWLEGSGENARECSGWR</sequence>
<organism evidence="1">
    <name type="scientific">human gut metagenome</name>
    <dbReference type="NCBI Taxonomy" id="408170"/>
    <lineage>
        <taxon>unclassified sequences</taxon>
        <taxon>metagenomes</taxon>
        <taxon>organismal metagenomes</taxon>
    </lineage>
</organism>
<proteinExistence type="predicted"/>
<name>K1TS01_9ZZZZ</name>